<accession>A0AAN8RVW6</accession>
<proteinExistence type="predicted"/>
<evidence type="ECO:0000313" key="2">
    <source>
        <dbReference type="Proteomes" id="UP001372834"/>
    </source>
</evidence>
<comment type="caution">
    <text evidence="1">The sequence shown here is derived from an EMBL/GenBank/DDBJ whole genome shotgun (WGS) entry which is preliminary data.</text>
</comment>
<name>A0AAN8RVW6_POLSC</name>
<reference evidence="1 2" key="1">
    <citation type="submission" date="2023-10" db="EMBL/GenBank/DDBJ databases">
        <title>Genomes of two closely related lineages of the louse Polyplax serrata with different host specificities.</title>
        <authorList>
            <person name="Martinu J."/>
            <person name="Tarabai H."/>
            <person name="Stefka J."/>
            <person name="Hypsa V."/>
        </authorList>
    </citation>
    <scope>NUCLEOTIDE SEQUENCE [LARGE SCALE GENOMIC DNA]</scope>
    <source>
        <strain evidence="1">HR10_N</strain>
    </source>
</reference>
<dbReference type="EMBL" id="JAWJWE010000036">
    <property type="protein sequence ID" value="KAK6628598.1"/>
    <property type="molecule type" value="Genomic_DNA"/>
</dbReference>
<evidence type="ECO:0000313" key="1">
    <source>
        <dbReference type="EMBL" id="KAK6628598.1"/>
    </source>
</evidence>
<gene>
    <name evidence="1" type="ORF">RUM43_002413</name>
</gene>
<dbReference type="Proteomes" id="UP001372834">
    <property type="component" value="Unassembled WGS sequence"/>
</dbReference>
<dbReference type="AlphaFoldDB" id="A0AAN8RVW6"/>
<organism evidence="1 2">
    <name type="scientific">Polyplax serrata</name>
    <name type="common">Common mouse louse</name>
    <dbReference type="NCBI Taxonomy" id="468196"/>
    <lineage>
        <taxon>Eukaryota</taxon>
        <taxon>Metazoa</taxon>
        <taxon>Ecdysozoa</taxon>
        <taxon>Arthropoda</taxon>
        <taxon>Hexapoda</taxon>
        <taxon>Insecta</taxon>
        <taxon>Pterygota</taxon>
        <taxon>Neoptera</taxon>
        <taxon>Paraneoptera</taxon>
        <taxon>Psocodea</taxon>
        <taxon>Troctomorpha</taxon>
        <taxon>Phthiraptera</taxon>
        <taxon>Anoplura</taxon>
        <taxon>Polyplacidae</taxon>
        <taxon>Polyplax</taxon>
    </lineage>
</organism>
<sequence>MTTCVGEREAVKCQKKKTDTSDDADGCDVHKSNSAVRQATAAAEEVNRKLSGWSPCVHGHVRARNQQTNKKKRNWNAFRPEGPSINVKSSLATMGKGVSNVKTSPPSLRAQLYYATLQKRPFNEESDKVFNYLYPVTGD</sequence>
<protein>
    <submittedName>
        <fullName evidence="1">Uncharacterized protein</fullName>
    </submittedName>
</protein>